<reference evidence="1" key="1">
    <citation type="submission" date="2021-11" db="EMBL/GenBank/DDBJ databases">
        <title>Streptomyces corallinus and Kineosporia corallina sp. nov., two new coral-derived marine actinobacteria.</title>
        <authorList>
            <person name="Buangrab K."/>
            <person name="Sutthacheep M."/>
            <person name="Yeemin T."/>
            <person name="Harunari E."/>
            <person name="Igarashi Y."/>
            <person name="Sripreechasak P."/>
            <person name="Kanchanasin P."/>
            <person name="Tanasupawat S."/>
            <person name="Phongsopitanun W."/>
        </authorList>
    </citation>
    <scope>NUCLEOTIDE SEQUENCE</scope>
    <source>
        <strain evidence="1">JCM 31032</strain>
    </source>
</reference>
<dbReference type="InterPro" id="IPR052949">
    <property type="entry name" value="PA_immunity-related"/>
</dbReference>
<evidence type="ECO:0008006" key="3">
    <source>
        <dbReference type="Google" id="ProtNLM"/>
    </source>
</evidence>
<accession>A0A9X1SSE1</accession>
<dbReference type="PANTHER" id="PTHR42999:SF2">
    <property type="match status" value="1"/>
</dbReference>
<evidence type="ECO:0000313" key="1">
    <source>
        <dbReference type="EMBL" id="MCD5310196.1"/>
    </source>
</evidence>
<comment type="caution">
    <text evidence="1">The sequence shown here is derived from an EMBL/GenBank/DDBJ whole genome shotgun (WGS) entry which is preliminary data.</text>
</comment>
<dbReference type="EMBL" id="JAJOMB010000002">
    <property type="protein sequence ID" value="MCD5310196.1"/>
    <property type="molecule type" value="Genomic_DNA"/>
</dbReference>
<evidence type="ECO:0000313" key="2">
    <source>
        <dbReference type="Proteomes" id="UP001138997"/>
    </source>
</evidence>
<dbReference type="InterPro" id="IPR001646">
    <property type="entry name" value="5peptide_repeat"/>
</dbReference>
<organism evidence="1 2">
    <name type="scientific">Kineosporia babensis</name>
    <dbReference type="NCBI Taxonomy" id="499548"/>
    <lineage>
        <taxon>Bacteria</taxon>
        <taxon>Bacillati</taxon>
        <taxon>Actinomycetota</taxon>
        <taxon>Actinomycetes</taxon>
        <taxon>Kineosporiales</taxon>
        <taxon>Kineosporiaceae</taxon>
        <taxon>Kineosporia</taxon>
    </lineage>
</organism>
<protein>
    <recommendedName>
        <fullName evidence="3">Pentapeptide repeat-containing protein</fullName>
    </recommendedName>
</protein>
<dbReference type="SUPFAM" id="SSF141571">
    <property type="entry name" value="Pentapeptide repeat-like"/>
    <property type="match status" value="1"/>
</dbReference>
<dbReference type="AlphaFoldDB" id="A0A9X1SSE1"/>
<sequence>MIQRRRAGTQGPRISEIRLPGLEVGHADDLARGARIDGLAFQGVQTEAVDLSNAVVMECSFTDVAADEADLRSTRLRDTVVAQSRFPSLRAGRGDWRDVRVEGARIGSAEMYENSWSSVHFVDCKITYLNLRAARLRDVAFTRCTIEELDLADAVAECVAFVKSSVQILDVQRAELKEVDLRGAELHRITGLSQLSGTTVSSVQLQQLAPLLAADFGMVVDDSSPPEIA</sequence>
<name>A0A9X1SSE1_9ACTN</name>
<dbReference type="Proteomes" id="UP001138997">
    <property type="component" value="Unassembled WGS sequence"/>
</dbReference>
<dbReference type="Pfam" id="PF13599">
    <property type="entry name" value="Pentapeptide_4"/>
    <property type="match status" value="1"/>
</dbReference>
<dbReference type="PANTHER" id="PTHR42999">
    <property type="entry name" value="ANTIBIOTIC RESISTANCE PROTEIN MCBG"/>
    <property type="match status" value="1"/>
</dbReference>
<gene>
    <name evidence="1" type="ORF">LR394_04760</name>
</gene>
<keyword evidence="2" id="KW-1185">Reference proteome</keyword>
<dbReference type="Gene3D" id="2.160.20.80">
    <property type="entry name" value="E3 ubiquitin-protein ligase SopA"/>
    <property type="match status" value="1"/>
</dbReference>
<dbReference type="RefSeq" id="WP_231439123.1">
    <property type="nucleotide sequence ID" value="NZ_JAJOMB010000002.1"/>
</dbReference>
<proteinExistence type="predicted"/>